<dbReference type="PANTHER" id="PTHR13832:SF840">
    <property type="entry name" value="PROTEIN PHOSPHATASE 2C 60-RELATED"/>
    <property type="match status" value="1"/>
</dbReference>
<dbReference type="EC" id="3.1.3.16" evidence="3"/>
<dbReference type="SMART" id="SM00332">
    <property type="entry name" value="PP2Cc"/>
    <property type="match status" value="1"/>
</dbReference>
<keyword evidence="8" id="KW-0464">Manganese</keyword>
<dbReference type="Pfam" id="PF00481">
    <property type="entry name" value="PP2C"/>
    <property type="match status" value="2"/>
</dbReference>
<evidence type="ECO:0000256" key="3">
    <source>
        <dbReference type="ARBA" id="ARBA00013081"/>
    </source>
</evidence>
<evidence type="ECO:0000256" key="1">
    <source>
        <dbReference type="ARBA" id="ARBA00001936"/>
    </source>
</evidence>
<evidence type="ECO:0000256" key="8">
    <source>
        <dbReference type="ARBA" id="ARBA00023211"/>
    </source>
</evidence>
<comment type="cofactor">
    <cofactor evidence="2">
        <name>Mg(2+)</name>
        <dbReference type="ChEBI" id="CHEBI:18420"/>
    </cofactor>
</comment>
<keyword evidence="4" id="KW-0479">Metal-binding</keyword>
<evidence type="ECO:0000256" key="6">
    <source>
        <dbReference type="ARBA" id="ARBA00022842"/>
    </source>
</evidence>
<sequence length="556" mass="60044">MGAYLSQAVTEKESSDGENERIKFGTSAMQGWRVGMEDAHSAILDVDDKNTSFFAVFDGHGGKEVAKFCARYLHQEVLKSEAYGKGDLCGSLISSFLRMDELMMEDKGREELALLAAGGEPSSCAETVHPKGRTNAGCNQPRIRLSRDPPISSRSEHSGRGPKERLGRNNNMAYAARSDSLPRREISVGSSPSTPCTPTDRSATATRSGEGVDGAAADAIVHGRDEGAAEGEGAANQKEERGILQSEDGNGTVESGNNVVVAQRGGNETANAGTIREVSPLDEVEAEARNDGGEVDYVGEEAEMDGGEEEEGEGEEAVVEAQDEEDVDVMIDPVRWQERVESSTKFQGPVAGCTAVVALVRGDTLVVANAGDSRCVISRNGQACDMSMDHKPDLKVERERILNAGGFVKEGRINASLNLSRAIGDMEYKQNRSLPPSEQIVTAYPEVRMTKLVKGDEFMILACDGVWDVMPSQRAVDFVRARLKVNRPLSSIIEELFDTCLAPDTTKNGLGCDNMTAVLVLFKDLIGDHSYQGDTAGVFRNFGRYSLRPRSFHMGD</sequence>
<dbReference type="Proteomes" id="UP000265515">
    <property type="component" value="Unassembled WGS sequence"/>
</dbReference>
<comment type="cofactor">
    <cofactor evidence="1">
        <name>Mn(2+)</name>
        <dbReference type="ChEBI" id="CHEBI:29035"/>
    </cofactor>
</comment>
<dbReference type="OrthoDB" id="10264738at2759"/>
<keyword evidence="5 9" id="KW-0378">Hydrolase</keyword>
<evidence type="ECO:0000313" key="13">
    <source>
        <dbReference type="Proteomes" id="UP000265515"/>
    </source>
</evidence>
<feature type="region of interest" description="Disordered" evidence="10">
    <location>
        <begin position="264"/>
        <end position="313"/>
    </location>
</feature>
<gene>
    <name evidence="12" type="ORF">CBR_g50412</name>
</gene>
<dbReference type="CDD" id="cd00143">
    <property type="entry name" value="PP2Cc"/>
    <property type="match status" value="2"/>
</dbReference>
<dbReference type="InterPro" id="IPR001932">
    <property type="entry name" value="PPM-type_phosphatase-like_dom"/>
</dbReference>
<dbReference type="EMBL" id="BFEA01000797">
    <property type="protein sequence ID" value="GBG90234.1"/>
    <property type="molecule type" value="Genomic_DNA"/>
</dbReference>
<keyword evidence="13" id="KW-1185">Reference proteome</keyword>
<evidence type="ECO:0000259" key="11">
    <source>
        <dbReference type="PROSITE" id="PS51746"/>
    </source>
</evidence>
<dbReference type="InterPro" id="IPR015655">
    <property type="entry name" value="PP2C"/>
</dbReference>
<dbReference type="InterPro" id="IPR036457">
    <property type="entry name" value="PPM-type-like_dom_sf"/>
</dbReference>
<evidence type="ECO:0000256" key="7">
    <source>
        <dbReference type="ARBA" id="ARBA00022912"/>
    </source>
</evidence>
<evidence type="ECO:0000256" key="9">
    <source>
        <dbReference type="RuleBase" id="RU003465"/>
    </source>
</evidence>
<evidence type="ECO:0000256" key="5">
    <source>
        <dbReference type="ARBA" id="ARBA00022801"/>
    </source>
</evidence>
<dbReference type="PANTHER" id="PTHR13832">
    <property type="entry name" value="PROTEIN PHOSPHATASE 2C"/>
    <property type="match status" value="1"/>
</dbReference>
<dbReference type="Gramene" id="GBG90234">
    <property type="protein sequence ID" value="GBG90234"/>
    <property type="gene ID" value="CBR_g50412"/>
</dbReference>
<proteinExistence type="inferred from homology"/>
<dbReference type="STRING" id="69332.A0A388M6L8"/>
<dbReference type="AlphaFoldDB" id="A0A388M6L8"/>
<dbReference type="GO" id="GO:0004722">
    <property type="term" value="F:protein serine/threonine phosphatase activity"/>
    <property type="evidence" value="ECO:0007669"/>
    <property type="project" value="UniProtKB-EC"/>
</dbReference>
<accession>A0A388M6L8</accession>
<evidence type="ECO:0000256" key="2">
    <source>
        <dbReference type="ARBA" id="ARBA00001946"/>
    </source>
</evidence>
<evidence type="ECO:0000256" key="4">
    <source>
        <dbReference type="ARBA" id="ARBA00022723"/>
    </source>
</evidence>
<name>A0A388M6L8_CHABU</name>
<dbReference type="GO" id="GO:0046872">
    <property type="term" value="F:metal ion binding"/>
    <property type="evidence" value="ECO:0007669"/>
    <property type="project" value="UniProtKB-KW"/>
</dbReference>
<comment type="caution">
    <text evidence="12">The sequence shown here is derived from an EMBL/GenBank/DDBJ whole genome shotgun (WGS) entry which is preliminary data.</text>
</comment>
<dbReference type="PROSITE" id="PS51746">
    <property type="entry name" value="PPM_2"/>
    <property type="match status" value="1"/>
</dbReference>
<feature type="compositionally biased region" description="Basic and acidic residues" evidence="10">
    <location>
        <begin position="154"/>
        <end position="167"/>
    </location>
</feature>
<dbReference type="PROSITE" id="PS01032">
    <property type="entry name" value="PPM_1"/>
    <property type="match status" value="1"/>
</dbReference>
<protein>
    <recommendedName>
        <fullName evidence="3">protein-serine/threonine phosphatase</fullName>
        <ecNumber evidence="3">3.1.3.16</ecNumber>
    </recommendedName>
</protein>
<feature type="compositionally biased region" description="Acidic residues" evidence="10">
    <location>
        <begin position="293"/>
        <end position="313"/>
    </location>
</feature>
<organism evidence="12 13">
    <name type="scientific">Chara braunii</name>
    <name type="common">Braun's stonewort</name>
    <dbReference type="NCBI Taxonomy" id="69332"/>
    <lineage>
        <taxon>Eukaryota</taxon>
        <taxon>Viridiplantae</taxon>
        <taxon>Streptophyta</taxon>
        <taxon>Charophyceae</taxon>
        <taxon>Charales</taxon>
        <taxon>Characeae</taxon>
        <taxon>Chara</taxon>
    </lineage>
</organism>
<evidence type="ECO:0000313" key="12">
    <source>
        <dbReference type="EMBL" id="GBG90234.1"/>
    </source>
</evidence>
<keyword evidence="7 9" id="KW-0904">Protein phosphatase</keyword>
<dbReference type="InterPro" id="IPR000222">
    <property type="entry name" value="PP2C_BS"/>
</dbReference>
<keyword evidence="6" id="KW-0460">Magnesium</keyword>
<feature type="compositionally biased region" description="Polar residues" evidence="10">
    <location>
        <begin position="188"/>
        <end position="207"/>
    </location>
</feature>
<reference evidence="12 13" key="1">
    <citation type="journal article" date="2018" name="Cell">
        <title>The Chara Genome: Secondary Complexity and Implications for Plant Terrestrialization.</title>
        <authorList>
            <person name="Nishiyama T."/>
            <person name="Sakayama H."/>
            <person name="Vries J.D."/>
            <person name="Buschmann H."/>
            <person name="Saint-Marcoux D."/>
            <person name="Ullrich K.K."/>
            <person name="Haas F.B."/>
            <person name="Vanderstraeten L."/>
            <person name="Becker D."/>
            <person name="Lang D."/>
            <person name="Vosolsobe S."/>
            <person name="Rombauts S."/>
            <person name="Wilhelmsson P.K.I."/>
            <person name="Janitza P."/>
            <person name="Kern R."/>
            <person name="Heyl A."/>
            <person name="Rumpler F."/>
            <person name="Villalobos L.I.A.C."/>
            <person name="Clay J.M."/>
            <person name="Skokan R."/>
            <person name="Toyoda A."/>
            <person name="Suzuki Y."/>
            <person name="Kagoshima H."/>
            <person name="Schijlen E."/>
            <person name="Tajeshwar N."/>
            <person name="Catarino B."/>
            <person name="Hetherington A.J."/>
            <person name="Saltykova A."/>
            <person name="Bonnot C."/>
            <person name="Breuninger H."/>
            <person name="Symeonidi A."/>
            <person name="Radhakrishnan G.V."/>
            <person name="Van Nieuwerburgh F."/>
            <person name="Deforce D."/>
            <person name="Chang C."/>
            <person name="Karol K.G."/>
            <person name="Hedrich R."/>
            <person name="Ulvskov P."/>
            <person name="Glockner G."/>
            <person name="Delwiche C.F."/>
            <person name="Petrasek J."/>
            <person name="Van de Peer Y."/>
            <person name="Friml J."/>
            <person name="Beilby M."/>
            <person name="Dolan L."/>
            <person name="Kohara Y."/>
            <person name="Sugano S."/>
            <person name="Fujiyama A."/>
            <person name="Delaux P.-M."/>
            <person name="Quint M."/>
            <person name="TheiBen G."/>
            <person name="Hagemann M."/>
            <person name="Harholt J."/>
            <person name="Dunand C."/>
            <person name="Zachgo S."/>
            <person name="Langdale J."/>
            <person name="Maumus F."/>
            <person name="Straeten D.V.D."/>
            <person name="Gould S.B."/>
            <person name="Rensing S.A."/>
        </authorList>
    </citation>
    <scope>NUCLEOTIDE SEQUENCE [LARGE SCALE GENOMIC DNA]</scope>
    <source>
        <strain evidence="12 13">S276</strain>
    </source>
</reference>
<comment type="similarity">
    <text evidence="9">Belongs to the PP2C family.</text>
</comment>
<feature type="region of interest" description="Disordered" evidence="10">
    <location>
        <begin position="121"/>
        <end position="212"/>
    </location>
</feature>
<dbReference type="Gene3D" id="3.60.40.10">
    <property type="entry name" value="PPM-type phosphatase domain"/>
    <property type="match status" value="2"/>
</dbReference>
<dbReference type="SUPFAM" id="SSF81606">
    <property type="entry name" value="PP2C-like"/>
    <property type="match status" value="1"/>
</dbReference>
<evidence type="ECO:0000256" key="10">
    <source>
        <dbReference type="SAM" id="MobiDB-lite"/>
    </source>
</evidence>
<dbReference type="OMA" id="TITEDWE"/>
<feature type="domain" description="PPM-type phosphatase" evidence="11">
    <location>
        <begin position="23"/>
        <end position="522"/>
    </location>
</feature>